<dbReference type="AlphaFoldDB" id="U2J555"/>
<dbReference type="eggNOG" id="COG1983">
    <property type="taxonomic scope" value="Bacteria"/>
</dbReference>
<evidence type="ECO:0000256" key="6">
    <source>
        <dbReference type="SAM" id="Phobius"/>
    </source>
</evidence>
<dbReference type="InterPro" id="IPR052027">
    <property type="entry name" value="PspC"/>
</dbReference>
<gene>
    <name evidence="10" type="ORF">M472_14870</name>
</gene>
<comment type="subcellular location">
    <subcellularLocation>
        <location evidence="1">Cell membrane</location>
        <topology evidence="1">Single-pass membrane protein</topology>
    </subcellularLocation>
</comment>
<name>U2J555_9SPHI</name>
<evidence type="ECO:0000259" key="7">
    <source>
        <dbReference type="Pfam" id="PF04024"/>
    </source>
</evidence>
<dbReference type="PATRIC" id="fig|1346330.5.peg.1366"/>
<evidence type="ECO:0000256" key="1">
    <source>
        <dbReference type="ARBA" id="ARBA00004162"/>
    </source>
</evidence>
<dbReference type="RefSeq" id="WP_021069545.1">
    <property type="nucleotide sequence ID" value="NZ_ATDL01000010.1"/>
</dbReference>
<dbReference type="OrthoDB" id="5772680at2"/>
<evidence type="ECO:0000259" key="9">
    <source>
        <dbReference type="Pfam" id="PF22744"/>
    </source>
</evidence>
<evidence type="ECO:0000256" key="3">
    <source>
        <dbReference type="ARBA" id="ARBA00022692"/>
    </source>
</evidence>
<dbReference type="Pfam" id="PF04024">
    <property type="entry name" value="PspC"/>
    <property type="match status" value="1"/>
</dbReference>
<evidence type="ECO:0000256" key="5">
    <source>
        <dbReference type="ARBA" id="ARBA00023136"/>
    </source>
</evidence>
<dbReference type="PANTHER" id="PTHR33885">
    <property type="entry name" value="PHAGE SHOCK PROTEIN C"/>
    <property type="match status" value="1"/>
</dbReference>
<evidence type="ECO:0000313" key="11">
    <source>
        <dbReference type="Proteomes" id="UP000016584"/>
    </source>
</evidence>
<dbReference type="GO" id="GO:0005886">
    <property type="term" value="C:plasma membrane"/>
    <property type="evidence" value="ECO:0007669"/>
    <property type="project" value="UniProtKB-SubCell"/>
</dbReference>
<keyword evidence="4 6" id="KW-1133">Transmembrane helix</keyword>
<feature type="transmembrane region" description="Helical" evidence="6">
    <location>
        <begin position="232"/>
        <end position="259"/>
    </location>
</feature>
<feature type="transmembrane region" description="Helical" evidence="6">
    <location>
        <begin position="313"/>
        <end position="335"/>
    </location>
</feature>
<keyword evidence="2" id="KW-1003">Cell membrane</keyword>
<proteinExistence type="predicted"/>
<keyword evidence="11" id="KW-1185">Reference proteome</keyword>
<feature type="transmembrane region" description="Helical" evidence="6">
    <location>
        <begin position="144"/>
        <end position="166"/>
    </location>
</feature>
<keyword evidence="3 6" id="KW-0812">Transmembrane</keyword>
<dbReference type="EMBL" id="ATDL01000010">
    <property type="protein sequence ID" value="ERJ60044.1"/>
    <property type="molecule type" value="Genomic_DNA"/>
</dbReference>
<dbReference type="Proteomes" id="UP000016584">
    <property type="component" value="Unassembled WGS sequence"/>
</dbReference>
<keyword evidence="5 6" id="KW-0472">Membrane</keyword>
<reference evidence="10 11" key="1">
    <citation type="journal article" date="2013" name="Genome Announc.">
        <title>The Draft Genome Sequence of Sphingomonas paucimobilis Strain HER1398 (Proteobacteria), Host to the Giant PAU Phage, Indicates That It Is a Member of the Genus Sphingobacterium (Bacteroidetes).</title>
        <authorList>
            <person name="White R.A.III."/>
            <person name="Suttle C.A."/>
        </authorList>
    </citation>
    <scope>NUCLEOTIDE SEQUENCE [LARGE SCALE GENOMIC DNA]</scope>
    <source>
        <strain evidence="10 11">HER1398</strain>
    </source>
</reference>
<dbReference type="InterPro" id="IPR054321">
    <property type="entry name" value="PspC-rel_TM"/>
</dbReference>
<comment type="caution">
    <text evidence="10">The sequence shown here is derived from an EMBL/GenBank/DDBJ whole genome shotgun (WGS) entry which is preliminary data.</text>
</comment>
<sequence>MNKTIIININSIVFHIEEDAYEVLRSYMIEIKRHFSQSDDSGEILQDIENRIAEMFTERIQVGKKEVISMLDVNEVIGQMGRVSDFEQVDEMKDEPYLDESKEDYKRVISERKLMRNPDDKVVAGVCSGLGYYFGMQAKWIRVLFILFFLFGGSGVLLYVILWIVMPEAITRADRMSMRGEEPNLQNFKKNFEEELEGYKDDLSAVRGHLSNGGKAVGKGISTFFQILGKGFAFLMLVFCGMVIIGMLITFVGFATGILGYQDEMVFPGLQLLSTGQAFIALLAGVMAITIPFIALLHIFLRMLLKTRSMNTYLSLSLWAGWIVSIILIIVYSFVGIQEYKESSTIKVEKVLEKQNVYHFEEKDIRVIEAAALDNGDKKYTMTFKKKELSRYLRNEINIRFEYIDSLDIPYMQYNYFAKGRTYQSASERASHIDYLAKQDKGKIVFDSHFALTTEEPYRDEAVSVVVFLPVGAKVTIDQTIRSKMWNLPYSDCKKEYDNDETIKYTEWIMRRSGLQCAPLHIEKAKKKEKKVKDATISDDESSY</sequence>
<evidence type="ECO:0000259" key="8">
    <source>
        <dbReference type="Pfam" id="PF22571"/>
    </source>
</evidence>
<dbReference type="InterPro" id="IPR007168">
    <property type="entry name" value="Phageshock_PspC_N"/>
</dbReference>
<evidence type="ECO:0000313" key="10">
    <source>
        <dbReference type="EMBL" id="ERJ60044.1"/>
    </source>
</evidence>
<feature type="transmembrane region" description="Helical" evidence="6">
    <location>
        <begin position="279"/>
        <end position="301"/>
    </location>
</feature>
<organism evidence="10 11">
    <name type="scientific">Sphingobacterium paucimobilis HER1398</name>
    <dbReference type="NCBI Taxonomy" id="1346330"/>
    <lineage>
        <taxon>Bacteria</taxon>
        <taxon>Pseudomonadati</taxon>
        <taxon>Bacteroidota</taxon>
        <taxon>Sphingobacteriia</taxon>
        <taxon>Sphingobacteriales</taxon>
        <taxon>Sphingobacteriaceae</taxon>
        <taxon>Sphingobacterium</taxon>
    </lineage>
</organism>
<dbReference type="Pfam" id="PF22744">
    <property type="entry name" value="Toast-rack_PspC-Cterm"/>
    <property type="match status" value="1"/>
</dbReference>
<accession>U2J555</accession>
<feature type="domain" description="PspC-related ToastRack" evidence="9">
    <location>
        <begin position="391"/>
        <end position="518"/>
    </location>
</feature>
<evidence type="ECO:0000256" key="2">
    <source>
        <dbReference type="ARBA" id="ARBA00022475"/>
    </source>
</evidence>
<dbReference type="PANTHER" id="PTHR33885:SF3">
    <property type="entry name" value="PHAGE SHOCK PROTEIN C"/>
    <property type="match status" value="1"/>
</dbReference>
<evidence type="ECO:0000256" key="4">
    <source>
        <dbReference type="ARBA" id="ARBA00022989"/>
    </source>
</evidence>
<dbReference type="Pfam" id="PF22571">
    <property type="entry name" value="LiaI-LiaF-TM_PspC"/>
    <property type="match status" value="1"/>
</dbReference>
<feature type="domain" description="PspC-related transmembrane region" evidence="8">
    <location>
        <begin position="206"/>
        <end position="334"/>
    </location>
</feature>
<dbReference type="STRING" id="1346330.M472_14870"/>
<dbReference type="InterPro" id="IPR054319">
    <property type="entry name" value="PspC-rel_ToastRack"/>
</dbReference>
<protein>
    <submittedName>
        <fullName evidence="10">Uncharacterized protein</fullName>
    </submittedName>
</protein>
<feature type="domain" description="Phage shock protein PspC N-terminal" evidence="7">
    <location>
        <begin position="112"/>
        <end position="169"/>
    </location>
</feature>